<dbReference type="GO" id="GO:0008168">
    <property type="term" value="F:methyltransferase activity"/>
    <property type="evidence" value="ECO:0007669"/>
    <property type="project" value="UniProtKB-KW"/>
</dbReference>
<feature type="domain" description="Methyltransferase" evidence="1">
    <location>
        <begin position="161"/>
        <end position="261"/>
    </location>
</feature>
<sequence>MVLTTRNEAVASVNTRRVTIPNPDGGKVMDTWQFKLLDQLFSFPLFNAALFGVYRKQMVTKAEGMGIPWTAFLADLKAKMAQLRATQARMTDAAVVIPDYYYAPIHAYADGNLCWDSAMEEDLWSKLMIAPLFDNSVHGDVLMRRDWLDAARRHTGDVREIIDLGCGTGLSMFMVQSTWPRAHLTGIDLSTYKLALAQTKLEKKAPEVRSRVTLLHGRAEETLQPSGRFDVATICLVNHESPKWVSEAIFAEAYRVLRPGGVFTILDLDKDNLEILLENPFVAAVYKQTEPYMAEYLSLDMPRALAAAGFDLLEIRSSTPSHLAIIARKPLPDAADAR</sequence>
<dbReference type="CDD" id="cd02440">
    <property type="entry name" value="AdoMet_MTases"/>
    <property type="match status" value="1"/>
</dbReference>
<dbReference type="Proteomes" id="UP000664859">
    <property type="component" value="Unassembled WGS sequence"/>
</dbReference>
<dbReference type="InterPro" id="IPR029063">
    <property type="entry name" value="SAM-dependent_MTases_sf"/>
</dbReference>
<dbReference type="OrthoDB" id="2013972at2759"/>
<protein>
    <submittedName>
        <fullName evidence="2">S-adenosyl-L-methionine-dependent methyltransferase</fullName>
    </submittedName>
</protein>
<keyword evidence="2" id="KW-0489">Methyltransferase</keyword>
<keyword evidence="3" id="KW-1185">Reference proteome</keyword>
<dbReference type="Pfam" id="PF13649">
    <property type="entry name" value="Methyltransf_25"/>
    <property type="match status" value="1"/>
</dbReference>
<name>A0A835YXI6_9STRA</name>
<evidence type="ECO:0000313" key="2">
    <source>
        <dbReference type="EMBL" id="KAG5181280.1"/>
    </source>
</evidence>
<dbReference type="Gene3D" id="3.40.50.150">
    <property type="entry name" value="Vaccinia Virus protein VP39"/>
    <property type="match status" value="1"/>
</dbReference>
<comment type="caution">
    <text evidence="2">The sequence shown here is derived from an EMBL/GenBank/DDBJ whole genome shotgun (WGS) entry which is preliminary data.</text>
</comment>
<dbReference type="EMBL" id="JAFCMP010000334">
    <property type="protein sequence ID" value="KAG5181280.1"/>
    <property type="molecule type" value="Genomic_DNA"/>
</dbReference>
<dbReference type="SUPFAM" id="SSF53335">
    <property type="entry name" value="S-adenosyl-L-methionine-dependent methyltransferases"/>
    <property type="match status" value="1"/>
</dbReference>
<dbReference type="PANTHER" id="PTHR42912">
    <property type="entry name" value="METHYLTRANSFERASE"/>
    <property type="match status" value="1"/>
</dbReference>
<organism evidence="2 3">
    <name type="scientific">Tribonema minus</name>
    <dbReference type="NCBI Taxonomy" id="303371"/>
    <lineage>
        <taxon>Eukaryota</taxon>
        <taxon>Sar</taxon>
        <taxon>Stramenopiles</taxon>
        <taxon>Ochrophyta</taxon>
        <taxon>PX clade</taxon>
        <taxon>Xanthophyceae</taxon>
        <taxon>Tribonematales</taxon>
        <taxon>Tribonemataceae</taxon>
        <taxon>Tribonema</taxon>
    </lineage>
</organism>
<dbReference type="PANTHER" id="PTHR42912:SF80">
    <property type="entry name" value="METHYLTRANSFERASE DOMAIN-CONTAINING PROTEIN"/>
    <property type="match status" value="1"/>
</dbReference>
<dbReference type="AlphaFoldDB" id="A0A835YXI6"/>
<evidence type="ECO:0000259" key="1">
    <source>
        <dbReference type="Pfam" id="PF13649"/>
    </source>
</evidence>
<gene>
    <name evidence="2" type="ORF">JKP88DRAFT_256506</name>
</gene>
<proteinExistence type="predicted"/>
<dbReference type="GO" id="GO:0032259">
    <property type="term" value="P:methylation"/>
    <property type="evidence" value="ECO:0007669"/>
    <property type="project" value="UniProtKB-KW"/>
</dbReference>
<dbReference type="InterPro" id="IPR041698">
    <property type="entry name" value="Methyltransf_25"/>
</dbReference>
<accession>A0A835YXI6</accession>
<keyword evidence="2" id="KW-0808">Transferase</keyword>
<reference evidence="2" key="1">
    <citation type="submission" date="2021-02" db="EMBL/GenBank/DDBJ databases">
        <title>First Annotated Genome of the Yellow-green Alga Tribonema minus.</title>
        <authorList>
            <person name="Mahan K.M."/>
        </authorList>
    </citation>
    <scope>NUCLEOTIDE SEQUENCE</scope>
    <source>
        <strain evidence="2">UTEX B ZZ1240</strain>
    </source>
</reference>
<dbReference type="InterPro" id="IPR050508">
    <property type="entry name" value="Methyltransf_Superfamily"/>
</dbReference>
<evidence type="ECO:0000313" key="3">
    <source>
        <dbReference type="Proteomes" id="UP000664859"/>
    </source>
</evidence>